<dbReference type="OrthoDB" id="411785at2759"/>
<dbReference type="SUPFAM" id="SSF53335">
    <property type="entry name" value="S-adenosyl-L-methionine-dependent methyltransferases"/>
    <property type="match status" value="1"/>
</dbReference>
<sequence length="266" mass="29946">MPKLEQLEDILGTLEGFTVKENWDRFFTIRGSDNEFEWYAQWADLRGPLLAHLSKLQSQTLPLQILVPGCGVSNLSDHLYDAGFKAITNIDFSEIAVSDMLQRNACQRPGMKWQVMDMTTMQFEDESFDVVVDKGGLDALIEPEFGLKKGNQYLSDVNRVLKSGGKFVCFTWGFCDVLGLLFSNFRLGWKMGIYAMPLKPNCTKPNDLQTFMVVAEKETPSALHQITSTFTISHGNQTCSLLEALENENRVRKEYSTAGSDMAVLT</sequence>
<evidence type="ECO:0000256" key="3">
    <source>
        <dbReference type="ARBA" id="ARBA00022679"/>
    </source>
</evidence>
<dbReference type="GO" id="GO:0032259">
    <property type="term" value="P:methylation"/>
    <property type="evidence" value="ECO:0007669"/>
    <property type="project" value="UniProtKB-KW"/>
</dbReference>
<dbReference type="Pfam" id="PF08241">
    <property type="entry name" value="Methyltransf_11"/>
    <property type="match status" value="1"/>
</dbReference>
<keyword evidence="2" id="KW-0489">Methyltransferase</keyword>
<evidence type="ECO:0000313" key="6">
    <source>
        <dbReference type="EMBL" id="ONI28763.1"/>
    </source>
</evidence>
<dbReference type="eggNOG" id="KOG2352">
    <property type="taxonomic scope" value="Eukaryota"/>
</dbReference>
<reference evidence="6 7" key="1">
    <citation type="journal article" date="2013" name="Nat. Genet.">
        <title>The high-quality draft genome of peach (Prunus persica) identifies unique patterns of genetic diversity, domestication and genome evolution.</title>
        <authorList>
            <consortium name="International Peach Genome Initiative"/>
            <person name="Verde I."/>
            <person name="Abbott A.G."/>
            <person name="Scalabrin S."/>
            <person name="Jung S."/>
            <person name="Shu S."/>
            <person name="Marroni F."/>
            <person name="Zhebentyayeva T."/>
            <person name="Dettori M.T."/>
            <person name="Grimwood J."/>
            <person name="Cattonaro F."/>
            <person name="Zuccolo A."/>
            <person name="Rossini L."/>
            <person name="Jenkins J."/>
            <person name="Vendramin E."/>
            <person name="Meisel L.A."/>
            <person name="Decroocq V."/>
            <person name="Sosinski B."/>
            <person name="Prochnik S."/>
            <person name="Mitros T."/>
            <person name="Policriti A."/>
            <person name="Cipriani G."/>
            <person name="Dondini L."/>
            <person name="Ficklin S."/>
            <person name="Goodstein D.M."/>
            <person name="Xuan P."/>
            <person name="Del Fabbro C."/>
            <person name="Aramini V."/>
            <person name="Copetti D."/>
            <person name="Gonzalez S."/>
            <person name="Horner D.S."/>
            <person name="Falchi R."/>
            <person name="Lucas S."/>
            <person name="Mica E."/>
            <person name="Maldonado J."/>
            <person name="Lazzari B."/>
            <person name="Bielenberg D."/>
            <person name="Pirona R."/>
            <person name="Miculan M."/>
            <person name="Barakat A."/>
            <person name="Testolin R."/>
            <person name="Stella A."/>
            <person name="Tartarini S."/>
            <person name="Tonutti P."/>
            <person name="Arus P."/>
            <person name="Orellana A."/>
            <person name="Wells C."/>
            <person name="Main D."/>
            <person name="Vizzotto G."/>
            <person name="Silva H."/>
            <person name="Salamini F."/>
            <person name="Schmutz J."/>
            <person name="Morgante M."/>
            <person name="Rokhsar D.S."/>
        </authorList>
    </citation>
    <scope>NUCLEOTIDE SEQUENCE [LARGE SCALE GENOMIC DNA]</scope>
    <source>
        <strain evidence="7">cv. Nemared</strain>
    </source>
</reference>
<dbReference type="AlphaFoldDB" id="A0A251QYI0"/>
<evidence type="ECO:0000259" key="5">
    <source>
        <dbReference type="Pfam" id="PF08241"/>
    </source>
</evidence>
<dbReference type="Gramene" id="ONI28763">
    <property type="protein sequence ID" value="ONI28763"/>
    <property type="gene ID" value="PRUPE_1G159800"/>
</dbReference>
<keyword evidence="3" id="KW-0808">Transferase</keyword>
<proteinExistence type="inferred from homology"/>
<name>A0A251QYI0_PRUPE</name>
<feature type="domain" description="Methyltransferase type 11" evidence="5">
    <location>
        <begin position="68"/>
        <end position="169"/>
    </location>
</feature>
<keyword evidence="4" id="KW-0511">Multifunctional enzyme</keyword>
<gene>
    <name evidence="6" type="ORF">PRUPE_1G159800</name>
</gene>
<dbReference type="InterPro" id="IPR013216">
    <property type="entry name" value="Methyltransf_11"/>
</dbReference>
<evidence type="ECO:0000256" key="2">
    <source>
        <dbReference type="ARBA" id="ARBA00022603"/>
    </source>
</evidence>
<evidence type="ECO:0000313" key="7">
    <source>
        <dbReference type="Proteomes" id="UP000006882"/>
    </source>
</evidence>
<evidence type="ECO:0000256" key="1">
    <source>
        <dbReference type="ARBA" id="ARBA00008361"/>
    </source>
</evidence>
<accession>A0A251QYI0</accession>
<dbReference type="Proteomes" id="UP000006882">
    <property type="component" value="Chromosome G1"/>
</dbReference>
<dbReference type="FunFam" id="3.40.50.150:FF:000211">
    <property type="entry name" value="Methyltransferase-like protein 13"/>
    <property type="match status" value="1"/>
</dbReference>
<evidence type="ECO:0000256" key="4">
    <source>
        <dbReference type="ARBA" id="ARBA00023268"/>
    </source>
</evidence>
<comment type="similarity">
    <text evidence="1">Belongs to the methyltransferase superfamily.</text>
</comment>
<dbReference type="InterPro" id="IPR051419">
    <property type="entry name" value="Lys/N-term_MeTrsfase_sf"/>
</dbReference>
<dbReference type="InterPro" id="IPR029063">
    <property type="entry name" value="SAM-dependent_MTases_sf"/>
</dbReference>
<dbReference type="EMBL" id="CM007651">
    <property type="protein sequence ID" value="ONI28763.1"/>
    <property type="molecule type" value="Genomic_DNA"/>
</dbReference>
<dbReference type="CDD" id="cd02440">
    <property type="entry name" value="AdoMet_MTases"/>
    <property type="match status" value="1"/>
</dbReference>
<dbReference type="PANTHER" id="PTHR12176:SF78">
    <property type="entry name" value="EEF1A LYSINE AND N-TERMINAL METHYLTRANSFERASE"/>
    <property type="match status" value="1"/>
</dbReference>
<dbReference type="SMR" id="A0A251QYI0"/>
<dbReference type="PANTHER" id="PTHR12176">
    <property type="entry name" value="SAM-DEPENDENT METHYLTRANSFERASE SUPERFAMILY PROTEIN"/>
    <property type="match status" value="1"/>
</dbReference>
<protein>
    <recommendedName>
        <fullName evidence="5">Methyltransferase type 11 domain-containing protein</fullName>
    </recommendedName>
</protein>
<keyword evidence="7" id="KW-1185">Reference proteome</keyword>
<dbReference type="GO" id="GO:0008757">
    <property type="term" value="F:S-adenosylmethionine-dependent methyltransferase activity"/>
    <property type="evidence" value="ECO:0007669"/>
    <property type="project" value="InterPro"/>
</dbReference>
<dbReference type="Gene3D" id="3.40.50.150">
    <property type="entry name" value="Vaccinia Virus protein VP39"/>
    <property type="match status" value="1"/>
</dbReference>
<organism evidence="6 7">
    <name type="scientific">Prunus persica</name>
    <name type="common">Peach</name>
    <name type="synonym">Amygdalus persica</name>
    <dbReference type="NCBI Taxonomy" id="3760"/>
    <lineage>
        <taxon>Eukaryota</taxon>
        <taxon>Viridiplantae</taxon>
        <taxon>Streptophyta</taxon>
        <taxon>Embryophyta</taxon>
        <taxon>Tracheophyta</taxon>
        <taxon>Spermatophyta</taxon>
        <taxon>Magnoliopsida</taxon>
        <taxon>eudicotyledons</taxon>
        <taxon>Gunneridae</taxon>
        <taxon>Pentapetalae</taxon>
        <taxon>rosids</taxon>
        <taxon>fabids</taxon>
        <taxon>Rosales</taxon>
        <taxon>Rosaceae</taxon>
        <taxon>Amygdaloideae</taxon>
        <taxon>Amygdaleae</taxon>
        <taxon>Prunus</taxon>
    </lineage>
</organism>
<dbReference type="STRING" id="3760.A0A251QYI0"/>